<evidence type="ECO:0000256" key="1">
    <source>
        <dbReference type="SAM" id="Phobius"/>
    </source>
</evidence>
<feature type="transmembrane region" description="Helical" evidence="1">
    <location>
        <begin position="113"/>
        <end position="136"/>
    </location>
</feature>
<keyword evidence="1" id="KW-1133">Transmembrane helix</keyword>
<reference evidence="3" key="1">
    <citation type="submission" date="2020-05" db="EMBL/GenBank/DDBJ databases">
        <authorList>
            <person name="Chiriac C."/>
            <person name="Salcher M."/>
            <person name="Ghai R."/>
            <person name="Kavagutti S V."/>
        </authorList>
    </citation>
    <scope>NUCLEOTIDE SEQUENCE</scope>
</reference>
<feature type="transmembrane region" description="Helical" evidence="1">
    <location>
        <begin position="148"/>
        <end position="168"/>
    </location>
</feature>
<organism evidence="3">
    <name type="scientific">freshwater metagenome</name>
    <dbReference type="NCBI Taxonomy" id="449393"/>
    <lineage>
        <taxon>unclassified sequences</taxon>
        <taxon>metagenomes</taxon>
        <taxon>ecological metagenomes</taxon>
    </lineage>
</organism>
<dbReference type="AlphaFoldDB" id="A0A6J6EB35"/>
<dbReference type="InterPro" id="IPR025565">
    <property type="entry name" value="DUF4328"/>
</dbReference>
<keyword evidence="1" id="KW-0812">Transmembrane</keyword>
<gene>
    <name evidence="3" type="ORF">UFOPK1704_00588</name>
</gene>
<keyword evidence="1" id="KW-0472">Membrane</keyword>
<feature type="transmembrane region" description="Helical" evidence="1">
    <location>
        <begin position="25"/>
        <end position="47"/>
    </location>
</feature>
<dbReference type="EMBL" id="CAEZTQ010000097">
    <property type="protein sequence ID" value="CAB4573652.1"/>
    <property type="molecule type" value="Genomic_DNA"/>
</dbReference>
<sequence length="225" mass="25061">MSDISSIPPPPFDSNPRFNQLNTSIWILFTVAGAIGAVQVVLTLILGTQFIDLDNRNTRSKENAAETVEFFVDTTIGLNMLLALAIFALLVIYCFKLVLKVRSAGHAIRMPNGLAIGAWFIPFANAILCFLFFIDIAKADQDNRQRGLIYLNLWWWPYLIGVHGGLFLESAKDNSTYYLDAGYLSYASAAFTVIAVASAFFAVMFFRQIRHFEAKIDQQANSASI</sequence>
<evidence type="ECO:0000259" key="2">
    <source>
        <dbReference type="Pfam" id="PF14219"/>
    </source>
</evidence>
<dbReference type="Pfam" id="PF14219">
    <property type="entry name" value="DUF4328"/>
    <property type="match status" value="1"/>
</dbReference>
<accession>A0A6J6EB35</accession>
<feature type="transmembrane region" description="Helical" evidence="1">
    <location>
        <begin position="68"/>
        <end position="93"/>
    </location>
</feature>
<feature type="domain" description="DUF4328" evidence="2">
    <location>
        <begin position="57"/>
        <end position="209"/>
    </location>
</feature>
<proteinExistence type="predicted"/>
<feature type="transmembrane region" description="Helical" evidence="1">
    <location>
        <begin position="183"/>
        <end position="206"/>
    </location>
</feature>
<evidence type="ECO:0000313" key="3">
    <source>
        <dbReference type="EMBL" id="CAB4573652.1"/>
    </source>
</evidence>
<protein>
    <submittedName>
        <fullName evidence="3">Unannotated protein</fullName>
    </submittedName>
</protein>
<name>A0A6J6EB35_9ZZZZ</name>